<comment type="caution">
    <text evidence="3">The sequence shown here is derived from an EMBL/GenBank/DDBJ whole genome shotgun (WGS) entry which is preliminary data.</text>
</comment>
<keyword evidence="1" id="KW-0472">Membrane</keyword>
<feature type="transmembrane region" description="Helical" evidence="1">
    <location>
        <begin position="86"/>
        <end position="108"/>
    </location>
</feature>
<keyword evidence="1" id="KW-1133">Transmembrane helix</keyword>
<evidence type="ECO:0000313" key="4">
    <source>
        <dbReference type="Proteomes" id="UP000197535"/>
    </source>
</evidence>
<dbReference type="AlphaFoldDB" id="A0A254T9Q3"/>
<proteinExistence type="predicted"/>
<keyword evidence="4" id="KW-1185">Reference proteome</keyword>
<evidence type="ECO:0000313" key="2">
    <source>
        <dbReference type="EMBL" id="OWW18402.1"/>
    </source>
</evidence>
<reference evidence="3 4" key="1">
    <citation type="submission" date="2016-02" db="EMBL/GenBank/DDBJ databases">
        <authorList>
            <person name="Wen L."/>
            <person name="He K."/>
            <person name="Yang H."/>
        </authorList>
    </citation>
    <scope>NUCLEOTIDE SEQUENCE [LARGE SCALE GENOMIC DNA]</scope>
    <source>
        <strain evidence="3 4">TSA40</strain>
    </source>
</reference>
<accession>A0A254T9Q3</accession>
<sequence>MVEQLQGDDMPRTEDDWKNYVAQSFRNGTERMNKLEAGINANTAEIQKNTRLTEELKADTREFLEVFNAVKGGFRVLGWIGTGAKWLGGIAAAGTALYGFGLMMWQILHGNWPSK</sequence>
<evidence type="ECO:0000256" key="1">
    <source>
        <dbReference type="SAM" id="Phobius"/>
    </source>
</evidence>
<protein>
    <submittedName>
        <fullName evidence="3">Uncharacterized protein</fullName>
    </submittedName>
</protein>
<evidence type="ECO:0000313" key="3">
    <source>
        <dbReference type="EMBL" id="OWW19366.1"/>
    </source>
</evidence>
<dbReference type="EMBL" id="LSTO01000006">
    <property type="protein sequence ID" value="OWW18402.1"/>
    <property type="molecule type" value="Genomic_DNA"/>
</dbReference>
<keyword evidence="1" id="KW-0812">Transmembrane</keyword>
<gene>
    <name evidence="2" type="ORF">AYR66_00960</name>
    <name evidence="3" type="ORF">AYR66_07445</name>
</gene>
<name>A0A254T9Q3_9BURK</name>
<dbReference type="EMBL" id="LSTO01000001">
    <property type="protein sequence ID" value="OWW19366.1"/>
    <property type="molecule type" value="Genomic_DNA"/>
</dbReference>
<dbReference type="Proteomes" id="UP000197535">
    <property type="component" value="Unassembled WGS sequence"/>
</dbReference>
<organism evidence="3 4">
    <name type="scientific">Noviherbaspirillum denitrificans</name>
    <dbReference type="NCBI Taxonomy" id="1968433"/>
    <lineage>
        <taxon>Bacteria</taxon>
        <taxon>Pseudomonadati</taxon>
        <taxon>Pseudomonadota</taxon>
        <taxon>Betaproteobacteria</taxon>
        <taxon>Burkholderiales</taxon>
        <taxon>Oxalobacteraceae</taxon>
        <taxon>Noviherbaspirillum</taxon>
    </lineage>
</organism>